<accession>A0A383B843</accession>
<proteinExistence type="predicted"/>
<protein>
    <submittedName>
        <fullName evidence="1">Uncharacterized protein</fullName>
    </submittedName>
</protein>
<feature type="non-terminal residue" evidence="1">
    <location>
        <position position="75"/>
    </location>
</feature>
<gene>
    <name evidence="1" type="ORF">METZ01_LOCUS468834</name>
</gene>
<organism evidence="1">
    <name type="scientific">marine metagenome</name>
    <dbReference type="NCBI Taxonomy" id="408172"/>
    <lineage>
        <taxon>unclassified sequences</taxon>
        <taxon>metagenomes</taxon>
        <taxon>ecological metagenomes</taxon>
    </lineage>
</organism>
<reference evidence="1" key="1">
    <citation type="submission" date="2018-05" db="EMBL/GenBank/DDBJ databases">
        <authorList>
            <person name="Lanie J.A."/>
            <person name="Ng W.-L."/>
            <person name="Kazmierczak K.M."/>
            <person name="Andrzejewski T.M."/>
            <person name="Davidsen T.M."/>
            <person name="Wayne K.J."/>
            <person name="Tettelin H."/>
            <person name="Glass J.I."/>
            <person name="Rusch D."/>
            <person name="Podicherti R."/>
            <person name="Tsui H.-C.T."/>
            <person name="Winkler M.E."/>
        </authorList>
    </citation>
    <scope>NUCLEOTIDE SEQUENCE</scope>
</reference>
<dbReference type="EMBL" id="UINC01198151">
    <property type="protein sequence ID" value="SVE15980.1"/>
    <property type="molecule type" value="Genomic_DNA"/>
</dbReference>
<dbReference type="AlphaFoldDB" id="A0A383B843"/>
<sequence length="75" mass="8477">MKKKRRIWFCGGIEQAAAQPDLLARLRDEIGLTTIMPESPICHTSGFATSDELAKRGPFEDWRSRADLYPRIAEG</sequence>
<evidence type="ECO:0000313" key="1">
    <source>
        <dbReference type="EMBL" id="SVE15980.1"/>
    </source>
</evidence>
<name>A0A383B843_9ZZZZ</name>